<comment type="caution">
    <text evidence="1">The sequence shown here is derived from an EMBL/GenBank/DDBJ whole genome shotgun (WGS) entry which is preliminary data.</text>
</comment>
<organism evidence="1 2">
    <name type="scientific">Vaccinium darrowii</name>
    <dbReference type="NCBI Taxonomy" id="229202"/>
    <lineage>
        <taxon>Eukaryota</taxon>
        <taxon>Viridiplantae</taxon>
        <taxon>Streptophyta</taxon>
        <taxon>Embryophyta</taxon>
        <taxon>Tracheophyta</taxon>
        <taxon>Spermatophyta</taxon>
        <taxon>Magnoliopsida</taxon>
        <taxon>eudicotyledons</taxon>
        <taxon>Gunneridae</taxon>
        <taxon>Pentapetalae</taxon>
        <taxon>asterids</taxon>
        <taxon>Ericales</taxon>
        <taxon>Ericaceae</taxon>
        <taxon>Vaccinioideae</taxon>
        <taxon>Vaccinieae</taxon>
        <taxon>Vaccinium</taxon>
    </lineage>
</organism>
<dbReference type="EMBL" id="CM037157">
    <property type="protein sequence ID" value="KAH7848433.1"/>
    <property type="molecule type" value="Genomic_DNA"/>
</dbReference>
<evidence type="ECO:0000313" key="1">
    <source>
        <dbReference type="EMBL" id="KAH7848433.1"/>
    </source>
</evidence>
<name>A0ACB7Y4I1_9ERIC</name>
<sequence>MTGKKLSTCCISHEFLKAATNTPNKIAVIHASGGAKIAREFRNSNTDTTTAPHINYDKFYGEAAPSPHPPMYDGDRCFTFSEILSAVDSLSHRLRRILDGGDDPSLVKASTGVEQSTEDQFHYTPKILGIHMEPSVEYIVAVLSVLRCGEAFIPLDPLWPKERISSIVSSSNASLIIRCKSSFDGNGCYEPCKSHGLVDCSSLPEVFMSMKEDLQQEFSSSSLEWPCESEKSRSFCYLMYTSGSTGKPKGVCGTEIGLLNRFLWMQEFYPLGGEELLLFKTSISFIDHLQEFLGALLTTCTLVIPPFNELKENSFYVHDFLQAYSISRLIAVPSLMRMLLPAMESPYNIRVQSSLKTLVLSGEVFPTSLWEMLYKLLPKTTILNLYGSTEVSGDCSYFDCKRLLSILESEALDSVPIGMPISNCDLVLVGEDSPMQGEIYVGGFCIATGYYRDDSPLSQEFVKSPIYSSSGCLVSDLKCPYYFKTGDFARLLQSGYLVFLGRKDRTLKINGQRIALEEVESTLLGYPGVVDAAVVSQRGHGENALLEAHLVMRQKDVASETLRSSITSWMLDKLPLAMIPSCFFFSESFPVTSTGKVDYAQLSGIAFSLKHDPNQFDQIPSTEFLQVIKKAFCDALVVEMVSDDDDFFKMGGNSISAAHVSHSLQMDMRLLYIFPSPMKLQMALMGKEGLHDINVRTDANLAHEESISSNLKSPSLYNLRPRGRILKLCNKSDYISGKQQKVNSDIYRSSKRFGLGDGYPWDCNSFLIPCSFSRCNKVIYEGSHDGKGLCQKSIQLEIPRNKRVDMNEIWKVHMESCVDASPLVVFKDQDSFVFIGSHSFKFLCINAKSGFVQWETKLEGRVECSAAIIGDFSQVVVGCYQGNIYFIDLFCGRICWHFQTCGEVKCQPVVDKCRNLVWCGSHDCNLYALDYRSYCCVYQISCGGSIYGSPVIDEVHNTLYVASTSGRVTAISMKAMPFSELWLRELETPVFGSLSIYSQEGNVLCCLVDGHVIALDAGGSTIWKVKTGGPIFAGPCTSYALPSQALICSRDGRIYSFELEKGGLLWEHNLGDPITSSAYVDENLQLVSNFSHFSDRLICVCTSTGSVYLLGIPSDSSGALNRLSKDLVQELGGNSCCLFDVECPGCFLATDCMISFGERWMKYKDCKF</sequence>
<dbReference type="Proteomes" id="UP000828048">
    <property type="component" value="Chromosome 7"/>
</dbReference>
<keyword evidence="2" id="KW-1185">Reference proteome</keyword>
<proteinExistence type="predicted"/>
<accession>A0ACB7Y4I1</accession>
<protein>
    <submittedName>
        <fullName evidence="1">Uncharacterized protein</fullName>
    </submittedName>
</protein>
<evidence type="ECO:0000313" key="2">
    <source>
        <dbReference type="Proteomes" id="UP000828048"/>
    </source>
</evidence>
<reference evidence="1 2" key="1">
    <citation type="journal article" date="2021" name="Hortic Res">
        <title>High-quality reference genome and annotation aids understanding of berry development for evergreen blueberry (Vaccinium darrowii).</title>
        <authorList>
            <person name="Yu J."/>
            <person name="Hulse-Kemp A.M."/>
            <person name="Babiker E."/>
            <person name="Staton M."/>
        </authorList>
    </citation>
    <scope>NUCLEOTIDE SEQUENCE [LARGE SCALE GENOMIC DNA]</scope>
    <source>
        <strain evidence="2">cv. NJ 8807/NJ 8810</strain>
        <tissue evidence="1">Young leaf</tissue>
    </source>
</reference>
<gene>
    <name evidence="1" type="ORF">Vadar_002680</name>
</gene>